<dbReference type="Proteomes" id="UP000239326">
    <property type="component" value="Plasmid unnamed1"/>
</dbReference>
<feature type="transmembrane region" description="Helical" evidence="1">
    <location>
        <begin position="12"/>
        <end position="39"/>
    </location>
</feature>
<evidence type="ECO:0000313" key="3">
    <source>
        <dbReference type="Proteomes" id="UP000239326"/>
    </source>
</evidence>
<accession>A0A2S0N5F4</accession>
<protein>
    <submittedName>
        <fullName evidence="2">Uncharacterized protein</fullName>
    </submittedName>
</protein>
<dbReference type="KEGG" id="simp:C6571_18135"/>
<reference evidence="2 3" key="1">
    <citation type="submission" date="2018-03" db="EMBL/GenBank/DDBJ databases">
        <title>Genome sequencing of Simplicispira sp.</title>
        <authorList>
            <person name="Kim S.-J."/>
            <person name="Heo J."/>
            <person name="Kwon S.-W."/>
        </authorList>
    </citation>
    <scope>NUCLEOTIDE SEQUENCE [LARGE SCALE GENOMIC DNA]</scope>
    <source>
        <strain evidence="2 3">SC1-8</strain>
        <plasmid evidence="2 3">unnamed1</plasmid>
    </source>
</reference>
<keyword evidence="2" id="KW-0614">Plasmid</keyword>
<evidence type="ECO:0000256" key="1">
    <source>
        <dbReference type="SAM" id="Phobius"/>
    </source>
</evidence>
<sequence>MANGHALVKEQLLHMLFGTITFVVLGAIAVGLDLAAAWIARLGVSPFTHTAIEIAAHSLLTIDLLLFALYTA</sequence>
<proteinExistence type="predicted"/>
<dbReference type="RefSeq" id="WP_106448338.1">
    <property type="nucleotide sequence ID" value="NZ_CP027670.1"/>
</dbReference>
<dbReference type="AlphaFoldDB" id="A0A2S0N5F4"/>
<keyword evidence="1" id="KW-1133">Transmembrane helix</keyword>
<evidence type="ECO:0000313" key="2">
    <source>
        <dbReference type="EMBL" id="AVO43365.1"/>
    </source>
</evidence>
<gene>
    <name evidence="2" type="ORF">C6571_18135</name>
</gene>
<organism evidence="2 3">
    <name type="scientific">Simplicispira suum</name>
    <dbReference type="NCBI Taxonomy" id="2109915"/>
    <lineage>
        <taxon>Bacteria</taxon>
        <taxon>Pseudomonadati</taxon>
        <taxon>Pseudomonadota</taxon>
        <taxon>Betaproteobacteria</taxon>
        <taxon>Burkholderiales</taxon>
        <taxon>Comamonadaceae</taxon>
        <taxon>Simplicispira</taxon>
    </lineage>
</organism>
<dbReference type="EMBL" id="CP027670">
    <property type="protein sequence ID" value="AVO43365.1"/>
    <property type="molecule type" value="Genomic_DNA"/>
</dbReference>
<name>A0A2S0N5F4_9BURK</name>
<keyword evidence="1" id="KW-0472">Membrane</keyword>
<feature type="transmembrane region" description="Helical" evidence="1">
    <location>
        <begin position="51"/>
        <end position="70"/>
    </location>
</feature>
<keyword evidence="1" id="KW-0812">Transmembrane</keyword>
<geneLocation type="plasmid" evidence="2 3">
    <name>unnamed1</name>
</geneLocation>
<keyword evidence="3" id="KW-1185">Reference proteome</keyword>
<dbReference type="OrthoDB" id="9950473at2"/>